<accession>A0AAV3RUH5</accession>
<reference evidence="1 2" key="1">
    <citation type="submission" date="2024-01" db="EMBL/GenBank/DDBJ databases">
        <title>The complete chloroplast genome sequence of Lithospermum erythrorhizon: insights into the phylogenetic relationship among Boraginaceae species and the maternal lineages of purple gromwells.</title>
        <authorList>
            <person name="Okada T."/>
            <person name="Watanabe K."/>
        </authorList>
    </citation>
    <scope>NUCLEOTIDE SEQUENCE [LARGE SCALE GENOMIC DNA]</scope>
</reference>
<dbReference type="EMBL" id="BAABME010012015">
    <property type="protein sequence ID" value="GAA0184604.1"/>
    <property type="molecule type" value="Genomic_DNA"/>
</dbReference>
<comment type="caution">
    <text evidence="1">The sequence shown here is derived from an EMBL/GenBank/DDBJ whole genome shotgun (WGS) entry which is preliminary data.</text>
</comment>
<proteinExistence type="predicted"/>
<evidence type="ECO:0000313" key="1">
    <source>
        <dbReference type="EMBL" id="GAA0184604.1"/>
    </source>
</evidence>
<dbReference type="AlphaFoldDB" id="A0AAV3RUH5"/>
<protein>
    <recommendedName>
        <fullName evidence="3">RNA-directed DNA polymerase (Reverse transcriptase)</fullName>
    </recommendedName>
</protein>
<name>A0AAV3RUH5_LITER</name>
<keyword evidence="2" id="KW-1185">Reference proteome</keyword>
<evidence type="ECO:0008006" key="3">
    <source>
        <dbReference type="Google" id="ProtNLM"/>
    </source>
</evidence>
<organism evidence="1 2">
    <name type="scientific">Lithospermum erythrorhizon</name>
    <name type="common">Purple gromwell</name>
    <name type="synonym">Lithospermum officinale var. erythrorhizon</name>
    <dbReference type="NCBI Taxonomy" id="34254"/>
    <lineage>
        <taxon>Eukaryota</taxon>
        <taxon>Viridiplantae</taxon>
        <taxon>Streptophyta</taxon>
        <taxon>Embryophyta</taxon>
        <taxon>Tracheophyta</taxon>
        <taxon>Spermatophyta</taxon>
        <taxon>Magnoliopsida</taxon>
        <taxon>eudicotyledons</taxon>
        <taxon>Gunneridae</taxon>
        <taxon>Pentapetalae</taxon>
        <taxon>asterids</taxon>
        <taxon>lamiids</taxon>
        <taxon>Boraginales</taxon>
        <taxon>Boraginaceae</taxon>
        <taxon>Boraginoideae</taxon>
        <taxon>Lithospermeae</taxon>
        <taxon>Lithospermum</taxon>
    </lineage>
</organism>
<evidence type="ECO:0000313" key="2">
    <source>
        <dbReference type="Proteomes" id="UP001454036"/>
    </source>
</evidence>
<sequence length="209" mass="23814">MYVLGMKLKRLKGVLKQWNKSTFGNVFTRVEQAEEMVQNCEASYESSGSVEDREELQKAKAFHLRCLAMEEDFLKQQSGIKWLQEGDRNTAFYNNFVRKKRKKSAILRILADGNWLEAPDDITQSGVEFFEKLFTQDLADADHELIDCIPSLVSAEDNKMLMASPQLEDVRQVVFSLNKDSIAGSDGFNGFFFHNFWPLIAVDVLAAAN</sequence>
<dbReference type="Proteomes" id="UP001454036">
    <property type="component" value="Unassembled WGS sequence"/>
</dbReference>
<gene>
    <name evidence="1" type="ORF">LIER_31892</name>
</gene>